<feature type="region of interest" description="Disordered" evidence="1">
    <location>
        <begin position="379"/>
        <end position="618"/>
    </location>
</feature>
<proteinExistence type="predicted"/>
<accession>A0A8H6FNT1</accession>
<protein>
    <submittedName>
        <fullName evidence="3">Uncharacterized protein</fullName>
    </submittedName>
</protein>
<evidence type="ECO:0000313" key="4">
    <source>
        <dbReference type="Proteomes" id="UP000578531"/>
    </source>
</evidence>
<dbReference type="EMBL" id="JACCJC010000052">
    <property type="protein sequence ID" value="KAF6231954.1"/>
    <property type="molecule type" value="Genomic_DNA"/>
</dbReference>
<keyword evidence="2" id="KW-1133">Transmembrane helix</keyword>
<feature type="compositionally biased region" description="Basic and acidic residues" evidence="1">
    <location>
        <begin position="526"/>
        <end position="591"/>
    </location>
</feature>
<comment type="caution">
    <text evidence="3">The sequence shown here is derived from an EMBL/GenBank/DDBJ whole genome shotgun (WGS) entry which is preliminary data.</text>
</comment>
<feature type="compositionally biased region" description="Polar residues" evidence="1">
    <location>
        <begin position="438"/>
        <end position="452"/>
    </location>
</feature>
<dbReference type="OrthoDB" id="5426678at2759"/>
<feature type="transmembrane region" description="Helical" evidence="2">
    <location>
        <begin position="201"/>
        <end position="224"/>
    </location>
</feature>
<feature type="compositionally biased region" description="Basic and acidic residues" evidence="1">
    <location>
        <begin position="599"/>
        <end position="618"/>
    </location>
</feature>
<feature type="compositionally biased region" description="Polar residues" evidence="1">
    <location>
        <begin position="476"/>
        <end position="486"/>
    </location>
</feature>
<name>A0A8H6FNT1_9LECA</name>
<organism evidence="3 4">
    <name type="scientific">Letharia columbiana</name>
    <dbReference type="NCBI Taxonomy" id="112416"/>
    <lineage>
        <taxon>Eukaryota</taxon>
        <taxon>Fungi</taxon>
        <taxon>Dikarya</taxon>
        <taxon>Ascomycota</taxon>
        <taxon>Pezizomycotina</taxon>
        <taxon>Lecanoromycetes</taxon>
        <taxon>OSLEUM clade</taxon>
        <taxon>Lecanoromycetidae</taxon>
        <taxon>Lecanorales</taxon>
        <taxon>Lecanorineae</taxon>
        <taxon>Parmeliaceae</taxon>
        <taxon>Letharia</taxon>
    </lineage>
</organism>
<evidence type="ECO:0000256" key="1">
    <source>
        <dbReference type="SAM" id="MobiDB-lite"/>
    </source>
</evidence>
<reference evidence="3 4" key="1">
    <citation type="journal article" date="2020" name="Genomics">
        <title>Complete, high-quality genomes from long-read metagenomic sequencing of two wolf lichen thalli reveals enigmatic genome architecture.</title>
        <authorList>
            <person name="McKenzie S.K."/>
            <person name="Walston R.F."/>
            <person name="Allen J.L."/>
        </authorList>
    </citation>
    <scope>NUCLEOTIDE SEQUENCE [LARGE SCALE GENOMIC DNA]</scope>
    <source>
        <strain evidence="3">WasteWater2</strain>
    </source>
</reference>
<feature type="compositionally biased region" description="Basic and acidic residues" evidence="1">
    <location>
        <begin position="488"/>
        <end position="505"/>
    </location>
</feature>
<sequence>MGPSRWFGCNDTFPPTVYNTNGSDLACYDTDYNSTSAGVDFQACVSCEIQSQAIPLTGEQSDLGWALYNMRYALDWCLFDFPHGDNETASDQCTTACGRISNALEINLLDAAASSTYDYCQDPEFLPNAESCASCYENVPNQLYLSNFLHTLEYACQNQPSPVLPFPVKPSDIFTYQPPSNFSDLGAISTSSHGISHDARVAIAISVPVVVFLIFSLLLVYFYVHKNAPPDRPRHCNHHTNRQPNYSEKHVSKSTSAWSKTPPRNGVNSRNCSSNSASHQVLYPAPLKPAKIAVRAPLRTRNSPIPFSRNYYQPTNYGLEQPSKPPPPATYTPEMLPATRYSPPHPHSTSLEPLKPRPGPSKAGLVSWERVAIQNAQIRAEQGPSPSPISPLTRVQVVPMPRSPSLRSSGLRRERFPVVPASQSRVSREERHSALRSPASTEQRHSALTSPISREETHPALRSPSLSEEMHAALRSPSSTEYGQNTPHRRDSPFPPRKESQDSTFRRVSPFPLRQGSISRQSTPFRQERLEAQEMVDRQERQRMGEIPEWEGLGREEGQESWYEKQRARADTPQPDDGRSVRDTRGSRDGVMRSGSGKSVERAARKEVRWSKDVDYEG</sequence>
<dbReference type="AlphaFoldDB" id="A0A8H6FNT1"/>
<keyword evidence="2" id="KW-0812">Transmembrane</keyword>
<feature type="compositionally biased region" description="Polar residues" evidence="1">
    <location>
        <begin position="266"/>
        <end position="279"/>
    </location>
</feature>
<dbReference type="RefSeq" id="XP_037161385.1">
    <property type="nucleotide sequence ID" value="XM_037311679.1"/>
</dbReference>
<keyword evidence="2" id="KW-0472">Membrane</keyword>
<evidence type="ECO:0000313" key="3">
    <source>
        <dbReference type="EMBL" id="KAF6231954.1"/>
    </source>
</evidence>
<feature type="region of interest" description="Disordered" evidence="1">
    <location>
        <begin position="315"/>
        <end position="362"/>
    </location>
</feature>
<evidence type="ECO:0000256" key="2">
    <source>
        <dbReference type="SAM" id="Phobius"/>
    </source>
</evidence>
<dbReference type="Proteomes" id="UP000578531">
    <property type="component" value="Unassembled WGS sequence"/>
</dbReference>
<gene>
    <name evidence="3" type="ORF">HO173_009791</name>
</gene>
<feature type="region of interest" description="Disordered" evidence="1">
    <location>
        <begin position="231"/>
        <end position="280"/>
    </location>
</feature>
<dbReference type="GeneID" id="59291440"/>
<keyword evidence="4" id="KW-1185">Reference proteome</keyword>
<feature type="compositionally biased region" description="Polar residues" evidence="1">
    <location>
        <begin position="516"/>
        <end position="525"/>
    </location>
</feature>